<dbReference type="AlphaFoldDB" id="A0AAU7CN42"/>
<dbReference type="Gene3D" id="3.40.1700.10">
    <property type="entry name" value="DNA integrity scanning protein, DisA, N-terminal domain"/>
    <property type="match status" value="1"/>
</dbReference>
<reference evidence="1" key="1">
    <citation type="submission" date="2024-05" db="EMBL/GenBank/DDBJ databases">
        <title>Planctomycetes of the genus Singulisphaera possess chitinolytic capabilities.</title>
        <authorList>
            <person name="Ivanova A."/>
        </authorList>
    </citation>
    <scope>NUCLEOTIDE SEQUENCE</scope>
    <source>
        <strain evidence="1">Ch08T</strain>
    </source>
</reference>
<name>A0AAU7CN42_9BACT</name>
<protein>
    <recommendedName>
        <fullName evidence="2">DAC domain-containing protein</fullName>
    </recommendedName>
</protein>
<dbReference type="RefSeq" id="WP_406699726.1">
    <property type="nucleotide sequence ID" value="NZ_CP155447.1"/>
</dbReference>
<dbReference type="InterPro" id="IPR036888">
    <property type="entry name" value="DNA_integrity_DisA_N_sf"/>
</dbReference>
<evidence type="ECO:0000313" key="1">
    <source>
        <dbReference type="EMBL" id="XBH06878.1"/>
    </source>
</evidence>
<accession>A0AAU7CN42</accession>
<sequence length="469" mass="51741">MNNEPVVLRERSPGPISKVVGLYQTLLRRSLEHFFPDGILEAAGDRSFIEWDGQSLEDHYEVNDDPDGLGVEIEWFRTRYLYLPGSPAPFLPAERRLIEVILEALDLRFRGLFDLDVANRIERFHYASEDLIISDFLGGDDHFRIPAALEALRVAALSTYENRRVSLGTLLLGTPFDPAAPDWVNPEGAPRFNTRLTAIKGFHRLCDGVQTLFLVDQQGELTRTVDIGRWAEKVQGSAPLVTPCPRAYVNHAKATRSGGHICLVLTPSQEIKVFAGGVLTFAFSDARWRLLDIPTKFAAWCKAIGKSCPSDLSVRIFQAALNLAEDRKGALFVVLRDPGSSIPQLIAPTDRIVEEVAADDPHDPENLSPRMAKQSLHHVARNQTLADLDPTVLEALAGIDGAVVTDLDGRLLTFGAILKIDPEALKIARAVEGARTLAAIAASYHGPVLKVSEDGYLTMYLGGRRVWEI</sequence>
<evidence type="ECO:0008006" key="2">
    <source>
        <dbReference type="Google" id="ProtNLM"/>
    </source>
</evidence>
<organism evidence="1">
    <name type="scientific">Singulisphaera sp. Ch08</name>
    <dbReference type="NCBI Taxonomy" id="3120278"/>
    <lineage>
        <taxon>Bacteria</taxon>
        <taxon>Pseudomonadati</taxon>
        <taxon>Planctomycetota</taxon>
        <taxon>Planctomycetia</taxon>
        <taxon>Isosphaerales</taxon>
        <taxon>Isosphaeraceae</taxon>
        <taxon>Singulisphaera</taxon>
    </lineage>
</organism>
<proteinExistence type="predicted"/>
<dbReference type="EMBL" id="CP155447">
    <property type="protein sequence ID" value="XBH06878.1"/>
    <property type="molecule type" value="Genomic_DNA"/>
</dbReference>
<gene>
    <name evidence="1" type="ORF">V5E97_12790</name>
</gene>